<dbReference type="CDD" id="cd22160">
    <property type="entry name" value="F-box_AtFBL13-like"/>
    <property type="match status" value="1"/>
</dbReference>
<accession>A0AAE1MYK1</accession>
<gene>
    <name evidence="2" type="ORF">QN277_011343</name>
</gene>
<dbReference type="EMBL" id="JAWXYG010000002">
    <property type="protein sequence ID" value="KAK4279586.1"/>
    <property type="molecule type" value="Genomic_DNA"/>
</dbReference>
<evidence type="ECO:0000313" key="2">
    <source>
        <dbReference type="EMBL" id="KAK4279586.1"/>
    </source>
</evidence>
<name>A0AAE1MYK1_9FABA</name>
<dbReference type="Proteomes" id="UP001293593">
    <property type="component" value="Unassembled WGS sequence"/>
</dbReference>
<dbReference type="Gene3D" id="1.20.1280.50">
    <property type="match status" value="1"/>
</dbReference>
<keyword evidence="3" id="KW-1185">Reference proteome</keyword>
<comment type="caution">
    <text evidence="2">The sequence shown here is derived from an EMBL/GenBank/DDBJ whole genome shotgun (WGS) entry which is preliminary data.</text>
</comment>
<evidence type="ECO:0000313" key="3">
    <source>
        <dbReference type="Proteomes" id="UP001293593"/>
    </source>
</evidence>
<dbReference type="Pfam" id="PF00646">
    <property type="entry name" value="F-box"/>
    <property type="match status" value="1"/>
</dbReference>
<protein>
    <recommendedName>
        <fullName evidence="1">F-box domain-containing protein</fullName>
    </recommendedName>
</protein>
<feature type="domain" description="F-box" evidence="1">
    <location>
        <begin position="1"/>
        <end position="49"/>
    </location>
</feature>
<proteinExistence type="predicted"/>
<reference evidence="2" key="1">
    <citation type="submission" date="2023-10" db="EMBL/GenBank/DDBJ databases">
        <title>Chromosome-level genome of the transformable northern wattle, Acacia crassicarpa.</title>
        <authorList>
            <person name="Massaro I."/>
            <person name="Sinha N.R."/>
            <person name="Poethig S."/>
            <person name="Leichty A.R."/>
        </authorList>
    </citation>
    <scope>NUCLEOTIDE SEQUENCE</scope>
    <source>
        <strain evidence="2">Acra3RX</strain>
        <tissue evidence="2">Leaf</tissue>
    </source>
</reference>
<dbReference type="AlphaFoldDB" id="A0AAE1MYK1"/>
<dbReference type="InterPro" id="IPR050232">
    <property type="entry name" value="FBL13/AtMIF1-like"/>
</dbReference>
<dbReference type="InterPro" id="IPR036047">
    <property type="entry name" value="F-box-like_dom_sf"/>
</dbReference>
<dbReference type="InterPro" id="IPR053781">
    <property type="entry name" value="F-box_AtFBL13-like"/>
</dbReference>
<dbReference type="SUPFAM" id="SSF81383">
    <property type="entry name" value="F-box domain"/>
    <property type="match status" value="1"/>
</dbReference>
<dbReference type="Pfam" id="PF23622">
    <property type="entry name" value="LRR_At1g61320_AtMIF1"/>
    <property type="match status" value="1"/>
</dbReference>
<evidence type="ECO:0000259" key="1">
    <source>
        <dbReference type="PROSITE" id="PS50181"/>
    </source>
</evidence>
<dbReference type="SUPFAM" id="SSF52047">
    <property type="entry name" value="RNI-like"/>
    <property type="match status" value="1"/>
</dbReference>
<dbReference type="InterPro" id="IPR055357">
    <property type="entry name" value="LRR_At1g61320_AtMIF1"/>
</dbReference>
<dbReference type="PANTHER" id="PTHR31900:SF34">
    <property type="entry name" value="EMB|CAB62440.1-RELATED"/>
    <property type="match status" value="1"/>
</dbReference>
<dbReference type="PROSITE" id="PS50181">
    <property type="entry name" value="FBOX"/>
    <property type="match status" value="1"/>
</dbReference>
<organism evidence="2 3">
    <name type="scientific">Acacia crassicarpa</name>
    <name type="common">northern wattle</name>
    <dbReference type="NCBI Taxonomy" id="499986"/>
    <lineage>
        <taxon>Eukaryota</taxon>
        <taxon>Viridiplantae</taxon>
        <taxon>Streptophyta</taxon>
        <taxon>Embryophyta</taxon>
        <taxon>Tracheophyta</taxon>
        <taxon>Spermatophyta</taxon>
        <taxon>Magnoliopsida</taxon>
        <taxon>eudicotyledons</taxon>
        <taxon>Gunneridae</taxon>
        <taxon>Pentapetalae</taxon>
        <taxon>rosids</taxon>
        <taxon>fabids</taxon>
        <taxon>Fabales</taxon>
        <taxon>Fabaceae</taxon>
        <taxon>Caesalpinioideae</taxon>
        <taxon>mimosoid clade</taxon>
        <taxon>Acacieae</taxon>
        <taxon>Acacia</taxon>
    </lineage>
</organism>
<dbReference type="PANTHER" id="PTHR31900">
    <property type="entry name" value="F-BOX/RNI SUPERFAMILY PROTEIN-RELATED"/>
    <property type="match status" value="1"/>
</dbReference>
<dbReference type="InterPro" id="IPR001810">
    <property type="entry name" value="F-box_dom"/>
</dbReference>
<sequence length="473" mass="54692">MDMLSLLPDPILFSIVSLLPFKEAARTSSLCKRWVHLWRSTTNIDFNEYFFVNHEDDETKRSQKLAFVKFINNFLNNYQEPFIEKFSLKLSKPSEFSDTVQHCIAFAFQRGVRQLELDFSERACDEDDNDDEEGGDDNQVASFRLPSDIYGFYNNNGGSRRLESLKLFSCEFSLSDLMNNFVGLKDVSFGYVALNLDEVEELLFNYVGNIESLSLKKCWNLPHFDVGSDRNLNLRRLAIDRCNFENDYIVFKAPNLRYLKYSGAVGAYDMNVDEAFEEADLDFSSENYAELGDVLYKVLLDLYAVKVLTVCSYFLQAIPLGEEPFRVHMDLNLKHLIMKASLQTTEFWGISFLLESSPSLHTLTFNLASPAFIFQDYEGPVTNIDARRFWMDQTRYFKCLKTSLEVVNMKGFRGSYNEYFMLHALVKCGKVLKKMNIYLSTQDTATKIQQHNAMLQFLHTTPKASPHLNISIY</sequence>